<organism evidence="2 3">
    <name type="scientific">Actinoplanes couchii</name>
    <dbReference type="NCBI Taxonomy" id="403638"/>
    <lineage>
        <taxon>Bacteria</taxon>
        <taxon>Bacillati</taxon>
        <taxon>Actinomycetota</taxon>
        <taxon>Actinomycetes</taxon>
        <taxon>Micromonosporales</taxon>
        <taxon>Micromonosporaceae</taxon>
        <taxon>Actinoplanes</taxon>
    </lineage>
</organism>
<name>A0ABQ3XU93_9ACTN</name>
<feature type="signal peptide" evidence="1">
    <location>
        <begin position="1"/>
        <end position="23"/>
    </location>
</feature>
<evidence type="ECO:0000256" key="1">
    <source>
        <dbReference type="SAM" id="SignalP"/>
    </source>
</evidence>
<protein>
    <recommendedName>
        <fullName evidence="4">Lipoprotein</fullName>
    </recommendedName>
</protein>
<keyword evidence="1" id="KW-0732">Signal</keyword>
<comment type="caution">
    <text evidence="2">The sequence shown here is derived from an EMBL/GenBank/DDBJ whole genome shotgun (WGS) entry which is preliminary data.</text>
</comment>
<keyword evidence="3" id="KW-1185">Reference proteome</keyword>
<evidence type="ECO:0008006" key="4">
    <source>
        <dbReference type="Google" id="ProtNLM"/>
    </source>
</evidence>
<dbReference type="RefSeq" id="WP_203810658.1">
    <property type="nucleotide sequence ID" value="NZ_BAAAQE010000094.1"/>
</dbReference>
<dbReference type="PROSITE" id="PS51257">
    <property type="entry name" value="PROKAR_LIPOPROTEIN"/>
    <property type="match status" value="1"/>
</dbReference>
<evidence type="ECO:0000313" key="3">
    <source>
        <dbReference type="Proteomes" id="UP000612282"/>
    </source>
</evidence>
<proteinExistence type="predicted"/>
<dbReference type="Proteomes" id="UP000612282">
    <property type="component" value="Unassembled WGS sequence"/>
</dbReference>
<feature type="chain" id="PRO_5045119032" description="Lipoprotein" evidence="1">
    <location>
        <begin position="24"/>
        <end position="179"/>
    </location>
</feature>
<sequence>MADITRRLRSAFAALLVAVSATACETGSQLTPPLPPAVGFRVDDGVLKLWTGTPCEGVFGMTLTFDVGTSTSTEQTWTAPKPGVRLDRMNLLPTDPGSDWQIEDPLPAGYDWTTAQWLNFAVQGPESWGARTEVAKIIGESPEHPPESYLFGANGWMNAAEVQQENGKSFMTICSRPAE</sequence>
<evidence type="ECO:0000313" key="2">
    <source>
        <dbReference type="EMBL" id="GID62065.1"/>
    </source>
</evidence>
<accession>A0ABQ3XU93</accession>
<dbReference type="EMBL" id="BOMG01000162">
    <property type="protein sequence ID" value="GID62065.1"/>
    <property type="molecule type" value="Genomic_DNA"/>
</dbReference>
<reference evidence="2 3" key="1">
    <citation type="submission" date="2021-01" db="EMBL/GenBank/DDBJ databases">
        <title>Whole genome shotgun sequence of Actinoplanes couchii NBRC 106145.</title>
        <authorList>
            <person name="Komaki H."/>
            <person name="Tamura T."/>
        </authorList>
    </citation>
    <scope>NUCLEOTIDE SEQUENCE [LARGE SCALE GENOMIC DNA]</scope>
    <source>
        <strain evidence="2 3">NBRC 106145</strain>
    </source>
</reference>
<gene>
    <name evidence="2" type="ORF">Aco03nite_104690</name>
</gene>